<keyword evidence="6 9" id="KW-0812">Transmembrane</keyword>
<dbReference type="InterPro" id="IPR047817">
    <property type="entry name" value="ABC2_TM_bact-type"/>
</dbReference>
<keyword evidence="7 9" id="KW-1133">Transmembrane helix</keyword>
<feature type="transmembrane region" description="Helical" evidence="9">
    <location>
        <begin position="12"/>
        <end position="31"/>
    </location>
</feature>
<dbReference type="Pfam" id="PF01061">
    <property type="entry name" value="ABC2_membrane"/>
    <property type="match status" value="1"/>
</dbReference>
<evidence type="ECO:0000256" key="3">
    <source>
        <dbReference type="ARBA" id="ARBA00022448"/>
    </source>
</evidence>
<evidence type="ECO:0000313" key="12">
    <source>
        <dbReference type="Proteomes" id="UP000631300"/>
    </source>
</evidence>
<dbReference type="PANTHER" id="PTHR30413:SF8">
    <property type="entry name" value="TRANSPORT PERMEASE PROTEIN"/>
    <property type="match status" value="1"/>
</dbReference>
<evidence type="ECO:0000313" key="11">
    <source>
        <dbReference type="EMBL" id="GGW82423.1"/>
    </source>
</evidence>
<evidence type="ECO:0000256" key="4">
    <source>
        <dbReference type="ARBA" id="ARBA00022475"/>
    </source>
</evidence>
<protein>
    <recommendedName>
        <fullName evidence="9">Transport permease protein</fullName>
    </recommendedName>
</protein>
<feature type="transmembrane region" description="Helical" evidence="9">
    <location>
        <begin position="83"/>
        <end position="112"/>
    </location>
</feature>
<evidence type="ECO:0000256" key="2">
    <source>
        <dbReference type="ARBA" id="ARBA00007783"/>
    </source>
</evidence>
<reference evidence="11" key="2">
    <citation type="submission" date="2020-09" db="EMBL/GenBank/DDBJ databases">
        <authorList>
            <person name="Sun Q."/>
            <person name="Kim S."/>
        </authorList>
    </citation>
    <scope>NUCLEOTIDE SEQUENCE</scope>
    <source>
        <strain evidence="11">KCTC 22164</strain>
    </source>
</reference>
<dbReference type="GO" id="GO:0015920">
    <property type="term" value="P:lipopolysaccharide transport"/>
    <property type="evidence" value="ECO:0007669"/>
    <property type="project" value="TreeGrafter"/>
</dbReference>
<keyword evidence="3 9" id="KW-0813">Transport</keyword>
<proteinExistence type="inferred from homology"/>
<comment type="caution">
    <text evidence="9">Lacks conserved residue(s) required for the propagation of feature annotation.</text>
</comment>
<dbReference type="GO" id="GO:0005886">
    <property type="term" value="C:plasma membrane"/>
    <property type="evidence" value="ECO:0007669"/>
    <property type="project" value="UniProtKB-SubCell"/>
</dbReference>
<evidence type="ECO:0000256" key="8">
    <source>
        <dbReference type="ARBA" id="ARBA00023136"/>
    </source>
</evidence>
<evidence type="ECO:0000256" key="7">
    <source>
        <dbReference type="ARBA" id="ARBA00022989"/>
    </source>
</evidence>
<dbReference type="Proteomes" id="UP000631300">
    <property type="component" value="Unassembled WGS sequence"/>
</dbReference>
<dbReference type="PANTHER" id="PTHR30413">
    <property type="entry name" value="INNER MEMBRANE TRANSPORT PERMEASE"/>
    <property type="match status" value="1"/>
</dbReference>
<feature type="transmembrane region" description="Helical" evidence="9">
    <location>
        <begin position="209"/>
        <end position="231"/>
    </location>
</feature>
<keyword evidence="12" id="KW-1185">Reference proteome</keyword>
<evidence type="ECO:0000256" key="6">
    <source>
        <dbReference type="ARBA" id="ARBA00022692"/>
    </source>
</evidence>
<keyword evidence="5" id="KW-0997">Cell inner membrane</keyword>
<dbReference type="InterPro" id="IPR013525">
    <property type="entry name" value="ABC2_TM"/>
</dbReference>
<comment type="caution">
    <text evidence="11">The sequence shown here is derived from an EMBL/GenBank/DDBJ whole genome shotgun (WGS) entry which is preliminary data.</text>
</comment>
<gene>
    <name evidence="11" type="ORF">GCM10007391_14330</name>
</gene>
<reference evidence="11" key="1">
    <citation type="journal article" date="2014" name="Int. J. Syst. Evol. Microbiol.">
        <title>Complete genome sequence of Corynebacterium casei LMG S-19264T (=DSM 44701T), isolated from a smear-ripened cheese.</title>
        <authorList>
            <consortium name="US DOE Joint Genome Institute (JGI-PGF)"/>
            <person name="Walter F."/>
            <person name="Albersmeier A."/>
            <person name="Kalinowski J."/>
            <person name="Ruckert C."/>
        </authorList>
    </citation>
    <scope>NUCLEOTIDE SEQUENCE</scope>
    <source>
        <strain evidence="11">KCTC 22164</strain>
    </source>
</reference>
<evidence type="ECO:0000259" key="10">
    <source>
        <dbReference type="PROSITE" id="PS51012"/>
    </source>
</evidence>
<feature type="transmembrane region" description="Helical" evidence="9">
    <location>
        <begin position="118"/>
        <end position="140"/>
    </location>
</feature>
<dbReference type="PROSITE" id="PS51012">
    <property type="entry name" value="ABC_TM2"/>
    <property type="match status" value="1"/>
</dbReference>
<dbReference type="EMBL" id="BMXP01000003">
    <property type="protein sequence ID" value="GGW82423.1"/>
    <property type="molecule type" value="Genomic_DNA"/>
</dbReference>
<comment type="similarity">
    <text evidence="2 9">Belongs to the ABC-2 integral membrane protein family.</text>
</comment>
<keyword evidence="8 9" id="KW-0472">Membrane</keyword>
<evidence type="ECO:0000256" key="1">
    <source>
        <dbReference type="ARBA" id="ARBA00004429"/>
    </source>
</evidence>
<evidence type="ECO:0000256" key="5">
    <source>
        <dbReference type="ARBA" id="ARBA00022519"/>
    </source>
</evidence>
<feature type="transmembrane region" description="Helical" evidence="9">
    <location>
        <begin position="152"/>
        <end position="169"/>
    </location>
</feature>
<dbReference type="GO" id="GO:0140359">
    <property type="term" value="F:ABC-type transporter activity"/>
    <property type="evidence" value="ECO:0007669"/>
    <property type="project" value="InterPro"/>
</dbReference>
<comment type="subcellular location">
    <subcellularLocation>
        <location evidence="1 9">Cell inner membrane</location>
        <topology evidence="1 9">Multi-pass membrane protein</topology>
    </subcellularLocation>
</comment>
<keyword evidence="4 9" id="KW-1003">Cell membrane</keyword>
<evidence type="ECO:0000256" key="9">
    <source>
        <dbReference type="RuleBase" id="RU361157"/>
    </source>
</evidence>
<feature type="domain" description="ABC transmembrane type-2" evidence="10">
    <location>
        <begin position="12"/>
        <end position="231"/>
    </location>
</feature>
<accession>A0A918JJC5</accession>
<dbReference type="AlphaFoldDB" id="A0A918JJC5"/>
<sequence length="241" mass="27275">MNLKAEAAQSQLNYLWWLLEPALFIGVYYVVFGIFLNSRTDDFIAFLICGKIPFLWFSRSVSNASNSLVAGGGLMNQINIPKLFFPVVVIAQDLVKTFVVFLLMLSIMWLMGYMPNPAWWAIIPVALTQLLFVSSLAILFSALVPFLPDLKFIVGTFIILMMFASGIFYDPAQFLRPEHRELFMLNPLAYVISEYRAIIMEGELPQWAMLARTAVVSLIGLGIAITIIKAFDSRYPRQVLQ</sequence>
<organism evidence="11 12">
    <name type="scientific">Alteromonas halophila</name>
    <dbReference type="NCBI Taxonomy" id="516698"/>
    <lineage>
        <taxon>Bacteria</taxon>
        <taxon>Pseudomonadati</taxon>
        <taxon>Pseudomonadota</taxon>
        <taxon>Gammaproteobacteria</taxon>
        <taxon>Alteromonadales</taxon>
        <taxon>Alteromonadaceae</taxon>
        <taxon>Alteromonas/Salinimonas group</taxon>
        <taxon>Alteromonas</taxon>
    </lineage>
</organism>
<name>A0A918JJC5_9ALTE</name>